<evidence type="ECO:0000256" key="1">
    <source>
        <dbReference type="SAM" id="Phobius"/>
    </source>
</evidence>
<feature type="transmembrane region" description="Helical" evidence="1">
    <location>
        <begin position="107"/>
        <end position="132"/>
    </location>
</feature>
<dbReference type="EMBL" id="JAUFRC010000001">
    <property type="protein sequence ID" value="MDN3711862.1"/>
    <property type="molecule type" value="Genomic_DNA"/>
</dbReference>
<feature type="transmembrane region" description="Helical" evidence="1">
    <location>
        <begin position="76"/>
        <end position="95"/>
    </location>
</feature>
<feature type="transmembrane region" description="Helical" evidence="1">
    <location>
        <begin position="35"/>
        <end position="56"/>
    </location>
</feature>
<keyword evidence="1" id="KW-1133">Transmembrane helix</keyword>
<feature type="transmembrane region" description="Helical" evidence="1">
    <location>
        <begin position="165"/>
        <end position="192"/>
    </location>
</feature>
<proteinExistence type="predicted"/>
<feature type="transmembrane region" description="Helical" evidence="1">
    <location>
        <begin position="138"/>
        <end position="158"/>
    </location>
</feature>
<organism evidence="2 3">
    <name type="scientific">Paracoccus cavernae</name>
    <dbReference type="NCBI Taxonomy" id="1571207"/>
    <lineage>
        <taxon>Bacteria</taxon>
        <taxon>Pseudomonadati</taxon>
        <taxon>Pseudomonadota</taxon>
        <taxon>Alphaproteobacteria</taxon>
        <taxon>Rhodobacterales</taxon>
        <taxon>Paracoccaceae</taxon>
        <taxon>Paracoccus</taxon>
    </lineage>
</organism>
<sequence>MTDLSLGNLAVLTVKEPEQGLRALQGLNLPMGARWMAMALAVCLSTLVGGIANMLIPLPPEAASPLLSLLTAPGTLVVIQFVALTVSAFLMANVGRMFGGYGSFADALLVTAWIETLLVGVQAVQLVMVLVLPGSGQLTSIVAFGLFLYLTVMLTKALHGFSNPFMVILGLIGTMFVLGFALTFLAAAFGLLPEIIAQ</sequence>
<dbReference type="RefSeq" id="WP_377686578.1">
    <property type="nucleotide sequence ID" value="NZ_JBHMDZ010000017.1"/>
</dbReference>
<keyword evidence="3" id="KW-1185">Reference proteome</keyword>
<accession>A0ABT8D8W6</accession>
<evidence type="ECO:0000313" key="3">
    <source>
        <dbReference type="Proteomes" id="UP001243846"/>
    </source>
</evidence>
<name>A0ABT8D8W6_9RHOB</name>
<reference evidence="3" key="1">
    <citation type="journal article" date="2019" name="Int. J. Syst. Evol. Microbiol.">
        <title>The Global Catalogue of Microorganisms (GCM) 10K type strain sequencing project: providing services to taxonomists for standard genome sequencing and annotation.</title>
        <authorList>
            <consortium name="The Broad Institute Genomics Platform"/>
            <consortium name="The Broad Institute Genome Sequencing Center for Infectious Disease"/>
            <person name="Wu L."/>
            <person name="Ma J."/>
        </authorList>
    </citation>
    <scope>NUCLEOTIDE SEQUENCE [LARGE SCALE GENOMIC DNA]</scope>
    <source>
        <strain evidence="3">CECT 8482</strain>
    </source>
</reference>
<protein>
    <submittedName>
        <fullName evidence="2">YIP1 family protein</fullName>
    </submittedName>
</protein>
<keyword evidence="1" id="KW-0472">Membrane</keyword>
<comment type="caution">
    <text evidence="2">The sequence shown here is derived from an EMBL/GenBank/DDBJ whole genome shotgun (WGS) entry which is preliminary data.</text>
</comment>
<keyword evidence="1" id="KW-0812">Transmembrane</keyword>
<dbReference type="Proteomes" id="UP001243846">
    <property type="component" value="Unassembled WGS sequence"/>
</dbReference>
<evidence type="ECO:0000313" key="2">
    <source>
        <dbReference type="EMBL" id="MDN3711862.1"/>
    </source>
</evidence>
<gene>
    <name evidence="2" type="ORF">QWZ10_08510</name>
</gene>